<organism evidence="3 4">
    <name type="scientific">Arenimonas oryziterrae DSM 21050 = YC6267</name>
    <dbReference type="NCBI Taxonomy" id="1121015"/>
    <lineage>
        <taxon>Bacteria</taxon>
        <taxon>Pseudomonadati</taxon>
        <taxon>Pseudomonadota</taxon>
        <taxon>Gammaproteobacteria</taxon>
        <taxon>Lysobacterales</taxon>
        <taxon>Lysobacteraceae</taxon>
        <taxon>Arenimonas</taxon>
    </lineage>
</organism>
<proteinExistence type="predicted"/>
<dbReference type="EMBL" id="AVCI01000005">
    <property type="protein sequence ID" value="KFN43644.1"/>
    <property type="molecule type" value="Genomic_DNA"/>
</dbReference>
<dbReference type="RefSeq" id="WP_022968508.1">
    <property type="nucleotide sequence ID" value="NZ_ATVD01000001.1"/>
</dbReference>
<dbReference type="PATRIC" id="fig|1121015.4.peg.1532"/>
<accession>A0A091AYB3</accession>
<evidence type="ECO:0000256" key="2">
    <source>
        <dbReference type="SAM" id="SignalP"/>
    </source>
</evidence>
<feature type="signal peptide" evidence="2">
    <location>
        <begin position="1"/>
        <end position="24"/>
    </location>
</feature>
<name>A0A091AYB3_9GAMM</name>
<dbReference type="AlphaFoldDB" id="A0A091AYB3"/>
<reference evidence="3 4" key="1">
    <citation type="submission" date="2013-09" db="EMBL/GenBank/DDBJ databases">
        <title>Genome sequencing of Arenimonas oryziterrae.</title>
        <authorList>
            <person name="Chen F."/>
            <person name="Wang G."/>
        </authorList>
    </citation>
    <scope>NUCLEOTIDE SEQUENCE [LARGE SCALE GENOMIC DNA]</scope>
    <source>
        <strain evidence="3 4">YC6267</strain>
    </source>
</reference>
<feature type="chain" id="PRO_5001870661" description="Lipocalin-like domain-containing protein" evidence="2">
    <location>
        <begin position="25"/>
        <end position="154"/>
    </location>
</feature>
<dbReference type="STRING" id="1121015.GCA_000420545_00858"/>
<protein>
    <recommendedName>
        <fullName evidence="5">Lipocalin-like domain-containing protein</fullName>
    </recommendedName>
</protein>
<keyword evidence="2" id="KW-0732">Signal</keyword>
<gene>
    <name evidence="3" type="ORF">N789_10230</name>
</gene>
<evidence type="ECO:0000313" key="4">
    <source>
        <dbReference type="Proteomes" id="UP000029385"/>
    </source>
</evidence>
<evidence type="ECO:0000313" key="3">
    <source>
        <dbReference type="EMBL" id="KFN43644.1"/>
    </source>
</evidence>
<dbReference type="Proteomes" id="UP000029385">
    <property type="component" value="Unassembled WGS sequence"/>
</dbReference>
<feature type="region of interest" description="Disordered" evidence="1">
    <location>
        <begin position="30"/>
        <end position="51"/>
    </location>
</feature>
<evidence type="ECO:0008006" key="5">
    <source>
        <dbReference type="Google" id="ProtNLM"/>
    </source>
</evidence>
<evidence type="ECO:0000256" key="1">
    <source>
        <dbReference type="SAM" id="MobiDB-lite"/>
    </source>
</evidence>
<dbReference type="PROSITE" id="PS51257">
    <property type="entry name" value="PROKAR_LIPOPROTEIN"/>
    <property type="match status" value="1"/>
</dbReference>
<comment type="caution">
    <text evidence="3">The sequence shown here is derived from an EMBL/GenBank/DDBJ whole genome shotgun (WGS) entry which is preliminary data.</text>
</comment>
<sequence>MKNILLAMLLVALCACGRAAPPTAPDVVPATTPATVPTPPPAPPVAEAQAPRPQGFVDKVWRVTESSAVQVGSTYTFLADGTLAMTAPGATPAFGRWTYVDGALTMIEEGVSYPTDILALDAHELRLRSNNPGEPVLITLQLAEGEALPAAPKQ</sequence>
<dbReference type="OrthoDB" id="6875437at2"/>
<keyword evidence="4" id="KW-1185">Reference proteome</keyword>